<keyword evidence="4 7" id="KW-1133">Transmembrane helix</keyword>
<dbReference type="InterPro" id="IPR007593">
    <property type="entry name" value="CD225/Dispanin_fam"/>
</dbReference>
<evidence type="ECO:0000256" key="2">
    <source>
        <dbReference type="ARBA" id="ARBA00006843"/>
    </source>
</evidence>
<feature type="region of interest" description="Disordered" evidence="6">
    <location>
        <begin position="1"/>
        <end position="32"/>
    </location>
</feature>
<proteinExistence type="inferred from homology"/>
<gene>
    <name evidence="8" type="ORF">OXX778_LOCUS13813</name>
</gene>
<keyword evidence="3 7" id="KW-0812">Transmembrane</keyword>
<keyword evidence="9" id="KW-1185">Reference proteome</keyword>
<evidence type="ECO:0000256" key="7">
    <source>
        <dbReference type="SAM" id="Phobius"/>
    </source>
</evidence>
<sequence>MKSIKNIIDKRTTASAVNERQSNFDSPKKDPKELSKKIALFNKKFDYENNEYDHESDEVTKDDYDASEEDFQINEMVTDSKNFSKKLSSKYSKKRENSTIKKEILNNQSDTASSCESGFATDDLDSNKNSTENHEINSNENPINDINVVIEKNDKLMLKKGLNQQKSIDSSSSENSNLTPGQISFPILQPPKKLAYELNNSDDIVNILNDNSSMNSSTSSTNSFKKSNWCVRILEKFLKFLCSCFCCYSPSLSSNNHQPPFVCSWLTIFCCCCPLLGGISLIMNHRSKKYKQKQKYELADRYSGYAEKLNIAALILGIIFYAIGFFILTLVLFIYWKANHF</sequence>
<evidence type="ECO:0000256" key="5">
    <source>
        <dbReference type="ARBA" id="ARBA00023136"/>
    </source>
</evidence>
<evidence type="ECO:0000313" key="8">
    <source>
        <dbReference type="EMBL" id="CAF0948356.1"/>
    </source>
</evidence>
<dbReference type="OrthoDB" id="6083617at2759"/>
<dbReference type="Proteomes" id="UP000663879">
    <property type="component" value="Unassembled WGS sequence"/>
</dbReference>
<keyword evidence="5 7" id="KW-0472">Membrane</keyword>
<protein>
    <submittedName>
        <fullName evidence="8">Uncharacterized protein</fullName>
    </submittedName>
</protein>
<comment type="caution">
    <text evidence="8">The sequence shown here is derived from an EMBL/GenBank/DDBJ whole genome shotgun (WGS) entry which is preliminary data.</text>
</comment>
<evidence type="ECO:0000256" key="1">
    <source>
        <dbReference type="ARBA" id="ARBA00004370"/>
    </source>
</evidence>
<evidence type="ECO:0000313" key="9">
    <source>
        <dbReference type="Proteomes" id="UP000663879"/>
    </source>
</evidence>
<feature type="region of interest" description="Disordered" evidence="6">
    <location>
        <begin position="111"/>
        <end position="140"/>
    </location>
</feature>
<evidence type="ECO:0000256" key="3">
    <source>
        <dbReference type="ARBA" id="ARBA00022692"/>
    </source>
</evidence>
<evidence type="ECO:0000256" key="6">
    <source>
        <dbReference type="SAM" id="MobiDB-lite"/>
    </source>
</evidence>
<name>A0A814D2C1_9BILA</name>
<dbReference type="EMBL" id="CAJNOC010002725">
    <property type="protein sequence ID" value="CAF0948356.1"/>
    <property type="molecule type" value="Genomic_DNA"/>
</dbReference>
<comment type="subcellular location">
    <subcellularLocation>
        <location evidence="1">Membrane</location>
    </subcellularLocation>
</comment>
<feature type="compositionally biased region" description="Polar residues" evidence="6">
    <location>
        <begin position="13"/>
        <end position="25"/>
    </location>
</feature>
<comment type="similarity">
    <text evidence="2">Belongs to the CD225/Dispanin family.</text>
</comment>
<dbReference type="AlphaFoldDB" id="A0A814D2C1"/>
<reference evidence="8" key="1">
    <citation type="submission" date="2021-02" db="EMBL/GenBank/DDBJ databases">
        <authorList>
            <person name="Nowell W R."/>
        </authorList>
    </citation>
    <scope>NUCLEOTIDE SEQUENCE</scope>
    <source>
        <strain evidence="8">Ploen Becks lab</strain>
    </source>
</reference>
<evidence type="ECO:0000256" key="4">
    <source>
        <dbReference type="ARBA" id="ARBA00022989"/>
    </source>
</evidence>
<dbReference type="Pfam" id="PF04505">
    <property type="entry name" value="CD225"/>
    <property type="match status" value="1"/>
</dbReference>
<feature type="transmembrane region" description="Helical" evidence="7">
    <location>
        <begin position="311"/>
        <end position="336"/>
    </location>
</feature>
<dbReference type="GO" id="GO:0016020">
    <property type="term" value="C:membrane"/>
    <property type="evidence" value="ECO:0007669"/>
    <property type="project" value="UniProtKB-SubCell"/>
</dbReference>
<accession>A0A814D2C1</accession>
<organism evidence="8 9">
    <name type="scientific">Brachionus calyciflorus</name>
    <dbReference type="NCBI Taxonomy" id="104777"/>
    <lineage>
        <taxon>Eukaryota</taxon>
        <taxon>Metazoa</taxon>
        <taxon>Spiralia</taxon>
        <taxon>Gnathifera</taxon>
        <taxon>Rotifera</taxon>
        <taxon>Eurotatoria</taxon>
        <taxon>Monogononta</taxon>
        <taxon>Pseudotrocha</taxon>
        <taxon>Ploima</taxon>
        <taxon>Brachionidae</taxon>
        <taxon>Brachionus</taxon>
    </lineage>
</organism>
<feature type="transmembrane region" description="Helical" evidence="7">
    <location>
        <begin position="264"/>
        <end position="283"/>
    </location>
</feature>